<dbReference type="InterPro" id="IPR027417">
    <property type="entry name" value="P-loop_NTPase"/>
</dbReference>
<dbReference type="SMART" id="SM00421">
    <property type="entry name" value="HTH_LUXR"/>
    <property type="match status" value="1"/>
</dbReference>
<dbReference type="Pfam" id="PF13191">
    <property type="entry name" value="AAA_16"/>
    <property type="match status" value="1"/>
</dbReference>
<evidence type="ECO:0000256" key="1">
    <source>
        <dbReference type="ARBA" id="ARBA00022741"/>
    </source>
</evidence>
<dbReference type="InterPro" id="IPR016032">
    <property type="entry name" value="Sig_transdc_resp-reg_C-effctor"/>
</dbReference>
<name>A0A7Y9DJV0_9ACTN</name>
<dbReference type="PANTHER" id="PTHR16305">
    <property type="entry name" value="TESTICULAR SOLUBLE ADENYLYL CYCLASE"/>
    <property type="match status" value="1"/>
</dbReference>
<evidence type="ECO:0000259" key="4">
    <source>
        <dbReference type="PROSITE" id="PS50043"/>
    </source>
</evidence>
<reference evidence="5 6" key="1">
    <citation type="submission" date="2020-07" db="EMBL/GenBank/DDBJ databases">
        <title>Sequencing the genomes of 1000 actinobacteria strains.</title>
        <authorList>
            <person name="Klenk H.-P."/>
        </authorList>
    </citation>
    <scope>NUCLEOTIDE SEQUENCE [LARGE SCALE GENOMIC DNA]</scope>
    <source>
        <strain evidence="5 6">DSM 7487</strain>
    </source>
</reference>
<dbReference type="Gene3D" id="1.25.40.10">
    <property type="entry name" value="Tetratricopeptide repeat domain"/>
    <property type="match status" value="1"/>
</dbReference>
<gene>
    <name evidence="5" type="ORF">BJ968_001288</name>
</gene>
<dbReference type="InterPro" id="IPR011990">
    <property type="entry name" value="TPR-like_helical_dom_sf"/>
</dbReference>
<sequence>MGGLHGRQRELREAAALLDRTRRSGRTSLLTVEGVPGIGKSALLHAVTGLACERGFTVGAGGGEESSRMLPLAALLSVLRAGPEPLLSEAAFAELGELYDRQPWLVERLADALAVPAARGPLLVAVDDAQWMDQLSVFAVRVLLKRLAHQPVCWVLAARPDVDGPLDRLAAAAPHPDAVHRLVLRPLDDEAVRTLVRDELGADPDPALRDLLDRAAGHPLLVSSLLGGWRPAPDGTDAAEGTEGPDEPGGAVARLPRQLVLAVRRQLESLPPASVDLLRTGAVLGNRFDLADVAALRREPATHLLTPLEDAERAGLLRQHGARVAFRHDLVREAVYQGLPPAARAALHRDAVGTMLRRGRPAAHVVPHVLGGLTDTAPEDLGPTERRRAAGLLRTAAAELTRATPVAASELLTHALRLLPADSPDRLDTGLEALEAATAGLQVEAAAELGLALLAEATTPLGAGRVWLRLAGPLRALHRDGELREGVVRTLADLTDDDPVSAPVHLRLRAVHALAASRGPGSAAATAAARSVLADAERLGDQDAAETALLALAESAARQGRHRDALEAARRARLRHGGPARSAEVAALTGLERYDEARALLAEASEVHRSDAWRTLPEHVWRRSLLELFAGRTDLARAEAEYLLQLGEDYEEFALYRAEAHCVLARVVGTRGDTAAGRRHVEAARCGLAPGDVQQHLTLHVVDGRLAEGAGHDDAAVVAFTRALRLRREHGLLGAGPDYDSAPQIVRVALRAGARELAEEAAAGAAGYAERNPGVPGIQGIALHARALLTADVEGLTEAVRVLATGPRVPVHSVAAGDLAALLAAAHRRPEALEAWRRASEALESWGASTVIVDPRAVALRDEPQPARREAPRPPDGWDALTAAERRVAERVGRGGTNRSVAAQLGVSPHTVSTHLRSVFAKLGINSRVQLAHVVAARSAG</sequence>
<dbReference type="SUPFAM" id="SSF52540">
    <property type="entry name" value="P-loop containing nucleoside triphosphate hydrolases"/>
    <property type="match status" value="1"/>
</dbReference>
<evidence type="ECO:0000313" key="5">
    <source>
        <dbReference type="EMBL" id="NYD21748.1"/>
    </source>
</evidence>
<dbReference type="CDD" id="cd06170">
    <property type="entry name" value="LuxR_C_like"/>
    <property type="match status" value="1"/>
</dbReference>
<accession>A0A7Y9DJV0</accession>
<dbReference type="GO" id="GO:0004016">
    <property type="term" value="F:adenylate cyclase activity"/>
    <property type="evidence" value="ECO:0007669"/>
    <property type="project" value="TreeGrafter"/>
</dbReference>
<dbReference type="PANTHER" id="PTHR16305:SF35">
    <property type="entry name" value="TRANSCRIPTIONAL ACTIVATOR DOMAIN"/>
    <property type="match status" value="1"/>
</dbReference>
<dbReference type="PRINTS" id="PR00038">
    <property type="entry name" value="HTHLUXR"/>
</dbReference>
<dbReference type="InterPro" id="IPR036388">
    <property type="entry name" value="WH-like_DNA-bd_sf"/>
</dbReference>
<evidence type="ECO:0000256" key="3">
    <source>
        <dbReference type="SAM" id="MobiDB-lite"/>
    </source>
</evidence>
<comment type="caution">
    <text evidence="5">The sequence shown here is derived from an EMBL/GenBank/DDBJ whole genome shotgun (WGS) entry which is preliminary data.</text>
</comment>
<evidence type="ECO:0000313" key="6">
    <source>
        <dbReference type="Proteomes" id="UP000521922"/>
    </source>
</evidence>
<dbReference type="Gene3D" id="1.10.10.10">
    <property type="entry name" value="Winged helix-like DNA-binding domain superfamily/Winged helix DNA-binding domain"/>
    <property type="match status" value="1"/>
</dbReference>
<feature type="region of interest" description="Disordered" evidence="3">
    <location>
        <begin position="227"/>
        <end position="251"/>
    </location>
</feature>
<dbReference type="AlphaFoldDB" id="A0A7Y9DJV0"/>
<keyword evidence="1" id="KW-0547">Nucleotide-binding</keyword>
<dbReference type="EMBL" id="JACCBB010000001">
    <property type="protein sequence ID" value="NYD21748.1"/>
    <property type="molecule type" value="Genomic_DNA"/>
</dbReference>
<dbReference type="GO" id="GO:0006355">
    <property type="term" value="P:regulation of DNA-templated transcription"/>
    <property type="evidence" value="ECO:0007669"/>
    <property type="project" value="InterPro"/>
</dbReference>
<keyword evidence="6" id="KW-1185">Reference proteome</keyword>
<evidence type="ECO:0000256" key="2">
    <source>
        <dbReference type="ARBA" id="ARBA00022840"/>
    </source>
</evidence>
<dbReference type="SUPFAM" id="SSF48452">
    <property type="entry name" value="TPR-like"/>
    <property type="match status" value="1"/>
</dbReference>
<protein>
    <submittedName>
        <fullName evidence="5">DNA-binding CsgD family transcriptional regulator/tetratricopeptide (TPR) repeat protein</fullName>
    </submittedName>
</protein>
<dbReference type="PROSITE" id="PS00622">
    <property type="entry name" value="HTH_LUXR_1"/>
    <property type="match status" value="1"/>
</dbReference>
<dbReference type="SUPFAM" id="SSF46894">
    <property type="entry name" value="C-terminal effector domain of the bipartite response regulators"/>
    <property type="match status" value="1"/>
</dbReference>
<dbReference type="GO" id="GO:0005737">
    <property type="term" value="C:cytoplasm"/>
    <property type="evidence" value="ECO:0007669"/>
    <property type="project" value="TreeGrafter"/>
</dbReference>
<dbReference type="InterPro" id="IPR041664">
    <property type="entry name" value="AAA_16"/>
</dbReference>
<keyword evidence="2" id="KW-0067">ATP-binding</keyword>
<dbReference type="InterPro" id="IPR000792">
    <property type="entry name" value="Tscrpt_reg_LuxR_C"/>
</dbReference>
<dbReference type="GO" id="GO:0005524">
    <property type="term" value="F:ATP binding"/>
    <property type="evidence" value="ECO:0007669"/>
    <property type="project" value="UniProtKB-KW"/>
</dbReference>
<dbReference type="GO" id="GO:0003677">
    <property type="term" value="F:DNA binding"/>
    <property type="evidence" value="ECO:0007669"/>
    <property type="project" value="UniProtKB-KW"/>
</dbReference>
<organism evidence="5 6">
    <name type="scientific">Kineococcus aurantiacus</name>
    <dbReference type="NCBI Taxonomy" id="37633"/>
    <lineage>
        <taxon>Bacteria</taxon>
        <taxon>Bacillati</taxon>
        <taxon>Actinomycetota</taxon>
        <taxon>Actinomycetes</taxon>
        <taxon>Kineosporiales</taxon>
        <taxon>Kineosporiaceae</taxon>
        <taxon>Kineococcus</taxon>
    </lineage>
</organism>
<feature type="domain" description="HTH luxR-type" evidence="4">
    <location>
        <begin position="874"/>
        <end position="939"/>
    </location>
</feature>
<dbReference type="PROSITE" id="PS50043">
    <property type="entry name" value="HTH_LUXR_2"/>
    <property type="match status" value="1"/>
</dbReference>
<dbReference type="Pfam" id="PF00196">
    <property type="entry name" value="GerE"/>
    <property type="match status" value="1"/>
</dbReference>
<dbReference type="Proteomes" id="UP000521922">
    <property type="component" value="Unassembled WGS sequence"/>
</dbReference>
<dbReference type="RefSeq" id="WP_179750260.1">
    <property type="nucleotide sequence ID" value="NZ_BAAAGN010000005.1"/>
</dbReference>
<keyword evidence="5" id="KW-0238">DNA-binding</keyword>
<proteinExistence type="predicted"/>